<dbReference type="EMBL" id="CP019655">
    <property type="protein sequence ID" value="AVF28384.1"/>
    <property type="molecule type" value="Genomic_DNA"/>
</dbReference>
<dbReference type="Proteomes" id="UP000239833">
    <property type="component" value="Chromosome"/>
</dbReference>
<reference evidence="3" key="1">
    <citation type="submission" date="2017-02" db="EMBL/GenBank/DDBJ databases">
        <title>Delineation of Paenibacillus larvae strains originating from foulbrood outbreaks.</title>
        <authorList>
            <person name="Beims H."/>
            <person name="Bunk B."/>
            <person name="Sproeer C."/>
            <person name="Mohr K.I."/>
            <person name="Pradella S."/>
            <person name="Guenther G."/>
            <person name="Rohde M."/>
            <person name="von der Ohe W."/>
            <person name="Steinert M."/>
        </authorList>
    </citation>
    <scope>NUCLEOTIDE SEQUENCE [LARGE SCALE GENOMIC DNA]</scope>
    <source>
        <strain evidence="3">Eric_III</strain>
    </source>
</reference>
<name>A0A2L1UIY4_9BACL</name>
<evidence type="ECO:0000313" key="3">
    <source>
        <dbReference type="Proteomes" id="UP000239833"/>
    </source>
</evidence>
<dbReference type="Proteomes" id="UP000464330">
    <property type="component" value="Chromosome"/>
</dbReference>
<reference evidence="1 4" key="2">
    <citation type="journal article" date="2020" name="Int. J. Med. Microbiol.">
        <title>Discovery of Paenibacillus larvae ERIC V: Phenotypic and genomic comparison to genotypes ERIC I-IV reveal different inventories of virulence factors which correlate with epidemiological prevalences of American Foulbrood.</title>
        <authorList>
            <person name="Beims H."/>
            <person name="Bunk B."/>
            <person name="Erler S."/>
            <person name="Mohr K.I."/>
            <person name="Sproer C."/>
            <person name="Pradella S."/>
            <person name="Gunther G."/>
            <person name="Rohde M."/>
            <person name="von der Ohe W."/>
            <person name="Steinert M."/>
        </authorList>
    </citation>
    <scope>NUCLEOTIDE SEQUENCE</scope>
    <source>
        <strain evidence="1">Eric_III</strain>
        <strain evidence="2">Eric_V</strain>
    </source>
</reference>
<gene>
    <name evidence="1" type="ORF">ERICIII_04323</name>
    <name evidence="2" type="ORF">ERICV_04583</name>
</gene>
<dbReference type="AlphaFoldDB" id="A0A2L1UIY4"/>
<evidence type="ECO:0000313" key="4">
    <source>
        <dbReference type="Proteomes" id="UP000464330"/>
    </source>
</evidence>
<proteinExistence type="predicted"/>
<dbReference type="EMBL" id="CP019717">
    <property type="protein sequence ID" value="QHZ53624.1"/>
    <property type="molecule type" value="Genomic_DNA"/>
</dbReference>
<dbReference type="GeneID" id="64220632"/>
<accession>A0A6C0QXX8</accession>
<dbReference type="STRING" id="147375.BXP28_14900"/>
<sequence length="149" mass="17091">MDTQLITKTIRQLHKELSPEAAIVLDQTEYLARDLAEQLSRTGMPEERKIAVLGCYIVLQLALERHSGLQADNPDLTKRILDGDYLLSFYYDFAILHKETGLTEFLASVNKNIQIQQALGLPLQDRLLYHHFCMYLAKQSDPEWIGKAM</sequence>
<protein>
    <submittedName>
        <fullName evidence="1">Uncharacterized protein</fullName>
    </submittedName>
</protein>
<dbReference type="RefSeq" id="WP_023484002.1">
    <property type="nucleotide sequence ID" value="NZ_CP019651.1"/>
</dbReference>
<accession>A0A2L1UIY4</accession>
<evidence type="ECO:0000313" key="2">
    <source>
        <dbReference type="EMBL" id="QHZ53624.1"/>
    </source>
</evidence>
<evidence type="ECO:0000313" key="1">
    <source>
        <dbReference type="EMBL" id="AVF28384.1"/>
    </source>
</evidence>
<organism evidence="1 3">
    <name type="scientific">Paenibacillus larvae subsp. larvae</name>
    <dbReference type="NCBI Taxonomy" id="147375"/>
    <lineage>
        <taxon>Bacteria</taxon>
        <taxon>Bacillati</taxon>
        <taxon>Bacillota</taxon>
        <taxon>Bacilli</taxon>
        <taxon>Bacillales</taxon>
        <taxon>Paenibacillaceae</taxon>
        <taxon>Paenibacillus</taxon>
    </lineage>
</organism>
<accession>A0A8B6WVG0</accession>